<keyword evidence="1" id="KW-0472">Membrane</keyword>
<feature type="transmembrane region" description="Helical" evidence="1">
    <location>
        <begin position="53"/>
        <end position="78"/>
    </location>
</feature>
<evidence type="ECO:0000313" key="3">
    <source>
        <dbReference type="Proteomes" id="UP000318384"/>
    </source>
</evidence>
<protein>
    <submittedName>
        <fullName evidence="2">Uncharacterized protein</fullName>
    </submittedName>
</protein>
<evidence type="ECO:0000313" key="2">
    <source>
        <dbReference type="EMBL" id="QDU07666.1"/>
    </source>
</evidence>
<dbReference type="EMBL" id="CP037422">
    <property type="protein sequence ID" value="QDU07666.1"/>
    <property type="molecule type" value="Genomic_DNA"/>
</dbReference>
<dbReference type="AlphaFoldDB" id="A0A517WQX5"/>
<proteinExistence type="predicted"/>
<dbReference type="Proteomes" id="UP000318384">
    <property type="component" value="Chromosome"/>
</dbReference>
<feature type="transmembrane region" description="Helical" evidence="1">
    <location>
        <begin position="7"/>
        <end position="33"/>
    </location>
</feature>
<organism evidence="2 3">
    <name type="scientific">Gimesia aquarii</name>
    <dbReference type="NCBI Taxonomy" id="2527964"/>
    <lineage>
        <taxon>Bacteria</taxon>
        <taxon>Pseudomonadati</taxon>
        <taxon>Planctomycetota</taxon>
        <taxon>Planctomycetia</taxon>
        <taxon>Planctomycetales</taxon>
        <taxon>Planctomycetaceae</taxon>
        <taxon>Gimesia</taxon>
    </lineage>
</organism>
<reference evidence="2 3" key="1">
    <citation type="submission" date="2019-03" db="EMBL/GenBank/DDBJ databases">
        <title>Deep-cultivation of Planctomycetes and their phenomic and genomic characterization uncovers novel biology.</title>
        <authorList>
            <person name="Wiegand S."/>
            <person name="Jogler M."/>
            <person name="Boedeker C."/>
            <person name="Pinto D."/>
            <person name="Vollmers J."/>
            <person name="Rivas-Marin E."/>
            <person name="Kohn T."/>
            <person name="Peeters S.H."/>
            <person name="Heuer A."/>
            <person name="Rast P."/>
            <person name="Oberbeckmann S."/>
            <person name="Bunk B."/>
            <person name="Jeske O."/>
            <person name="Meyerdierks A."/>
            <person name="Storesund J.E."/>
            <person name="Kallscheuer N."/>
            <person name="Luecker S."/>
            <person name="Lage O.M."/>
            <person name="Pohl T."/>
            <person name="Merkel B.J."/>
            <person name="Hornburger P."/>
            <person name="Mueller R.-W."/>
            <person name="Bruemmer F."/>
            <person name="Labrenz M."/>
            <person name="Spormann A.M."/>
            <person name="Op den Camp H."/>
            <person name="Overmann J."/>
            <person name="Amann R."/>
            <person name="Jetten M.S.M."/>
            <person name="Mascher T."/>
            <person name="Medema M.H."/>
            <person name="Devos D.P."/>
            <person name="Kaster A.-K."/>
            <person name="Ovreas L."/>
            <person name="Rohde M."/>
            <person name="Galperin M.Y."/>
            <person name="Jogler C."/>
        </authorList>
    </citation>
    <scope>NUCLEOTIDE SEQUENCE [LARGE SCALE GENOMIC DNA]</scope>
    <source>
        <strain evidence="2 3">V202</strain>
    </source>
</reference>
<name>A0A517WQX5_9PLAN</name>
<keyword evidence="1" id="KW-1133">Transmembrane helix</keyword>
<keyword evidence="3" id="KW-1185">Reference proteome</keyword>
<gene>
    <name evidence="2" type="ORF">V202x_10250</name>
</gene>
<keyword evidence="1" id="KW-0812">Transmembrane</keyword>
<accession>A0A517WQX5</accession>
<evidence type="ECO:0000256" key="1">
    <source>
        <dbReference type="SAM" id="Phobius"/>
    </source>
</evidence>
<sequence>METVLKVILTIISSVFLAITGAAIGAVIGFYGLYYFCVFMDDGHGQAGAGFALAYITIPLGMLLGGGLGCSIPVLFWAKWK</sequence>
<dbReference type="RefSeq" id="WP_145171772.1">
    <property type="nucleotide sequence ID" value="NZ_CP037422.1"/>
</dbReference>